<feature type="compositionally biased region" description="Low complexity" evidence="1">
    <location>
        <begin position="73"/>
        <end position="96"/>
    </location>
</feature>
<dbReference type="Proteomes" id="UP000553632">
    <property type="component" value="Unassembled WGS sequence"/>
</dbReference>
<keyword evidence="3" id="KW-1185">Reference proteome</keyword>
<dbReference type="AlphaFoldDB" id="A0A7J6UQ87"/>
<sequence length="122" mass="12135">VLLFGNLQPAQAGKAAAAPVDVMEAKDAAASANALAVEGNRLMDAVRLILSDLDANRVAAAASQQPPSRKETAVSSTASSSSTAAGGAGATPSSRALRADSHASSHTLSGALETFKGWFKGS</sequence>
<gene>
    <name evidence="2" type="ORF">FOZ63_014422</name>
</gene>
<accession>A0A7J6UQ87</accession>
<evidence type="ECO:0000313" key="3">
    <source>
        <dbReference type="Proteomes" id="UP000553632"/>
    </source>
</evidence>
<dbReference type="EMBL" id="JABANO010000191">
    <property type="protein sequence ID" value="KAF4759444.1"/>
    <property type="molecule type" value="Genomic_DNA"/>
</dbReference>
<name>A0A7J6UQ87_PEROL</name>
<feature type="region of interest" description="Disordered" evidence="1">
    <location>
        <begin position="60"/>
        <end position="106"/>
    </location>
</feature>
<proteinExistence type="predicted"/>
<evidence type="ECO:0000313" key="2">
    <source>
        <dbReference type="EMBL" id="KAF4759444.1"/>
    </source>
</evidence>
<feature type="non-terminal residue" evidence="2">
    <location>
        <position position="1"/>
    </location>
</feature>
<comment type="caution">
    <text evidence="2">The sequence shown here is derived from an EMBL/GenBank/DDBJ whole genome shotgun (WGS) entry which is preliminary data.</text>
</comment>
<feature type="non-terminal residue" evidence="2">
    <location>
        <position position="122"/>
    </location>
</feature>
<evidence type="ECO:0000256" key="1">
    <source>
        <dbReference type="SAM" id="MobiDB-lite"/>
    </source>
</evidence>
<reference evidence="2 3" key="1">
    <citation type="submission" date="2020-04" db="EMBL/GenBank/DDBJ databases">
        <title>Perkinsus olseni comparative genomics.</title>
        <authorList>
            <person name="Bogema D.R."/>
        </authorList>
    </citation>
    <scope>NUCLEOTIDE SEQUENCE [LARGE SCALE GENOMIC DNA]</scope>
    <source>
        <strain evidence="2 3">ATCC PRA-207</strain>
    </source>
</reference>
<organism evidence="2 3">
    <name type="scientific">Perkinsus olseni</name>
    <name type="common">Perkinsus atlanticus</name>
    <dbReference type="NCBI Taxonomy" id="32597"/>
    <lineage>
        <taxon>Eukaryota</taxon>
        <taxon>Sar</taxon>
        <taxon>Alveolata</taxon>
        <taxon>Perkinsozoa</taxon>
        <taxon>Perkinsea</taxon>
        <taxon>Perkinsida</taxon>
        <taxon>Perkinsidae</taxon>
        <taxon>Perkinsus</taxon>
    </lineage>
</organism>
<protein>
    <submittedName>
        <fullName evidence="2">Uncharacterized protein</fullName>
    </submittedName>
</protein>